<dbReference type="PRINTS" id="PR00420">
    <property type="entry name" value="RNGMNOXGNASE"/>
</dbReference>
<evidence type="ECO:0000256" key="3">
    <source>
        <dbReference type="ARBA" id="ARBA00022827"/>
    </source>
</evidence>
<dbReference type="GO" id="GO:0071949">
    <property type="term" value="F:FAD binding"/>
    <property type="evidence" value="ECO:0007669"/>
    <property type="project" value="InterPro"/>
</dbReference>
<keyword evidence="4" id="KW-0560">Oxidoreductase</keyword>
<keyword evidence="7" id="KW-0503">Monooxygenase</keyword>
<evidence type="ECO:0000259" key="6">
    <source>
        <dbReference type="Pfam" id="PF01494"/>
    </source>
</evidence>
<reference evidence="7 8" key="1">
    <citation type="submission" date="2017-03" db="EMBL/GenBank/DDBJ databases">
        <title>Complete Genome Sequence of a natural compounds producer, Streptomyces violaceus S21.</title>
        <authorList>
            <person name="Zhong C."/>
            <person name="Zhao Z."/>
            <person name="Fu J."/>
            <person name="Zong G."/>
            <person name="Qin R."/>
            <person name="Cao G."/>
        </authorList>
    </citation>
    <scope>NUCLEOTIDE SEQUENCE [LARGE SCALE GENOMIC DNA]</scope>
    <source>
        <strain evidence="7 8">S21</strain>
    </source>
</reference>
<feature type="compositionally biased region" description="Basic and acidic residues" evidence="5">
    <location>
        <begin position="437"/>
        <end position="458"/>
    </location>
</feature>
<dbReference type="PANTHER" id="PTHR43004">
    <property type="entry name" value="TRK SYSTEM POTASSIUM UPTAKE PROTEIN"/>
    <property type="match status" value="1"/>
</dbReference>
<feature type="region of interest" description="Disordered" evidence="5">
    <location>
        <begin position="437"/>
        <end position="504"/>
    </location>
</feature>
<accession>A0A1V0UEH0</accession>
<dbReference type="STRING" id="1935.B1H20_21260"/>
<feature type="compositionally biased region" description="Basic and acidic residues" evidence="5">
    <location>
        <begin position="671"/>
        <end position="693"/>
    </location>
</feature>
<keyword evidence="2" id="KW-0285">Flavoprotein</keyword>
<feature type="compositionally biased region" description="Low complexity" evidence="5">
    <location>
        <begin position="459"/>
        <end position="481"/>
    </location>
</feature>
<feature type="compositionally biased region" description="Acidic residues" evidence="5">
    <location>
        <begin position="164"/>
        <end position="175"/>
    </location>
</feature>
<feature type="region of interest" description="Disordered" evidence="5">
    <location>
        <begin position="147"/>
        <end position="176"/>
    </location>
</feature>
<dbReference type="PROSITE" id="PS51257">
    <property type="entry name" value="PROKAR_LIPOPROTEIN"/>
    <property type="match status" value="1"/>
</dbReference>
<feature type="region of interest" description="Disordered" evidence="5">
    <location>
        <begin position="561"/>
        <end position="597"/>
    </location>
</feature>
<dbReference type="InterPro" id="IPR038220">
    <property type="entry name" value="PHOX_C_sf"/>
</dbReference>
<dbReference type="InterPro" id="IPR002938">
    <property type="entry name" value="FAD-bd"/>
</dbReference>
<dbReference type="SUPFAM" id="SSF51905">
    <property type="entry name" value="FAD/NAD(P)-binding domain"/>
    <property type="match status" value="1"/>
</dbReference>
<protein>
    <submittedName>
        <fullName evidence="7">Monooxygenase</fullName>
    </submittedName>
</protein>
<keyword evidence="3" id="KW-0274">FAD</keyword>
<organism evidence="7 8">
    <name type="scientific">Streptomyces violaceoruber</name>
    <dbReference type="NCBI Taxonomy" id="1935"/>
    <lineage>
        <taxon>Bacteria</taxon>
        <taxon>Bacillati</taxon>
        <taxon>Actinomycetota</taxon>
        <taxon>Actinomycetes</taxon>
        <taxon>Kitasatosporales</taxon>
        <taxon>Streptomycetaceae</taxon>
        <taxon>Streptomyces</taxon>
        <taxon>Streptomyces violaceoruber group</taxon>
    </lineage>
</organism>
<evidence type="ECO:0000256" key="5">
    <source>
        <dbReference type="SAM" id="MobiDB-lite"/>
    </source>
</evidence>
<evidence type="ECO:0000256" key="4">
    <source>
        <dbReference type="ARBA" id="ARBA00023002"/>
    </source>
</evidence>
<dbReference type="OrthoDB" id="8670884at2"/>
<dbReference type="Pfam" id="PF01494">
    <property type="entry name" value="FAD_binding_3"/>
    <property type="match status" value="1"/>
</dbReference>
<dbReference type="GO" id="GO:0016709">
    <property type="term" value="F:oxidoreductase activity, acting on paired donors, with incorporation or reduction of molecular oxygen, NAD(P)H as one donor, and incorporation of one atom of oxygen"/>
    <property type="evidence" value="ECO:0007669"/>
    <property type="project" value="UniProtKB-ARBA"/>
</dbReference>
<dbReference type="PANTHER" id="PTHR43004:SF19">
    <property type="entry name" value="BINDING MONOOXYGENASE, PUTATIVE (JCVI)-RELATED"/>
    <property type="match status" value="1"/>
</dbReference>
<dbReference type="RefSeq" id="WP_083193116.1">
    <property type="nucleotide sequence ID" value="NZ_CP020570.1"/>
</dbReference>
<feature type="domain" description="FAD-binding" evidence="6">
    <location>
        <begin position="16"/>
        <end position="390"/>
    </location>
</feature>
<dbReference type="Gene3D" id="3.50.50.60">
    <property type="entry name" value="FAD/NAD(P)-binding domain"/>
    <property type="match status" value="1"/>
</dbReference>
<evidence type="ECO:0000313" key="8">
    <source>
        <dbReference type="Proteomes" id="UP000192445"/>
    </source>
</evidence>
<dbReference type="Proteomes" id="UP000192445">
    <property type="component" value="Chromosome"/>
</dbReference>
<evidence type="ECO:0000256" key="2">
    <source>
        <dbReference type="ARBA" id="ARBA00022630"/>
    </source>
</evidence>
<dbReference type="InterPro" id="IPR036188">
    <property type="entry name" value="FAD/NAD-bd_sf"/>
</dbReference>
<feature type="region of interest" description="Disordered" evidence="5">
    <location>
        <begin position="662"/>
        <end position="693"/>
    </location>
</feature>
<dbReference type="KEGG" id="svu:B1H20_21260"/>
<comment type="cofactor">
    <cofactor evidence="1">
        <name>FAD</name>
        <dbReference type="ChEBI" id="CHEBI:57692"/>
    </cofactor>
</comment>
<name>A0A1V0UEH0_STRVN</name>
<evidence type="ECO:0000256" key="1">
    <source>
        <dbReference type="ARBA" id="ARBA00001974"/>
    </source>
</evidence>
<dbReference type="Gene3D" id="3.30.70.2450">
    <property type="match status" value="1"/>
</dbReference>
<sequence length="693" mass="72746">MDADRGAGTVTSTEVTDVLVVGAGPTGLVLACDLARRGIAVRIVDRSPAPPRTSRAKGPNPRSLEILDDLGVAEAVLAAGSAPLPMLKYRDRAPVARADPWAGSAPSPDAAYDRAWLVAQWRLEEILRARLAGYGVRVELGREVVGLTQPPDAPAEAGAKAEDGPEAEGGPEADAEASRVVVTFAEDRRGEEAALRARYVVGCDGAHSSVRKLLGIGFEGTTREDQVMVCGDVELAEDALDRGLWHQWFDEDGAVMLCPIPGTRTGWWFQAGPERDGRGRPLAPTADGFRRLLAHHTGLPGQALTRAELLSTYRVNVRMADRFRAGRVFLAGDAAHVHAIAGGLGMNTGIQDAFNLGWKLGEVLAGRADPELLDTYEEERLPVAARTLDLTSERLRATLEAIRRPGGGLDSAITADTTGLGVGYRWSSLAADRTHLDASTHPDAGSHPDAHTHPDRTHPTTVTHPTGVTHPATVTHPTGVPLTGGAPLTADEGPQAGDRAPDAPCTEAATGTGTRLHRVFAGPRTTVLGFGSGSAAVLDEVAATYGGTGVRTCRVYAADEDRGENRAGEQSQDQGEEQSADRREGRTGAEAGPPGCAVIDAEGHAAAAYGTGASARAQASAGGAASGARTGTIVVVRPDHHVGLRVPADDARSVREYLRRLHGTGHSAARPPERSSERFPDRFPDMVDAVRKG</sequence>
<evidence type="ECO:0000313" key="7">
    <source>
        <dbReference type="EMBL" id="ARF63624.1"/>
    </source>
</evidence>
<dbReference type="Gene3D" id="3.40.30.20">
    <property type="match status" value="1"/>
</dbReference>
<gene>
    <name evidence="7" type="ORF">B1H20_21260</name>
</gene>
<dbReference type="InterPro" id="IPR050641">
    <property type="entry name" value="RIFMO-like"/>
</dbReference>
<proteinExistence type="predicted"/>
<dbReference type="EMBL" id="CP020570">
    <property type="protein sequence ID" value="ARF63624.1"/>
    <property type="molecule type" value="Genomic_DNA"/>
</dbReference>
<dbReference type="AlphaFoldDB" id="A0A1V0UEH0"/>